<dbReference type="EC" id="3.5.1.1" evidence="8"/>
<dbReference type="Gene3D" id="3.40.50.40">
    <property type="match status" value="1"/>
</dbReference>
<evidence type="ECO:0000313" key="8">
    <source>
        <dbReference type="EMBL" id="QDV40677.1"/>
    </source>
</evidence>
<dbReference type="InterPro" id="IPR006034">
    <property type="entry name" value="Asparaginase/glutaminase-like"/>
</dbReference>
<feature type="binding site" evidence="3">
    <location>
        <begin position="93"/>
        <end position="94"/>
    </location>
    <ligand>
        <name>substrate</name>
    </ligand>
</feature>
<dbReference type="KEGG" id="snep:Enr13x_05110"/>
<dbReference type="InterPro" id="IPR020827">
    <property type="entry name" value="Asparaginase/glutaminase_AS1"/>
</dbReference>
<dbReference type="InterPro" id="IPR027475">
    <property type="entry name" value="Asparaginase/glutaminase_AS2"/>
</dbReference>
<dbReference type="InterPro" id="IPR037152">
    <property type="entry name" value="L-asparaginase_N_sf"/>
</dbReference>
<dbReference type="Pfam" id="PF00710">
    <property type="entry name" value="Asparaginase"/>
    <property type="match status" value="1"/>
</dbReference>
<dbReference type="AlphaFoldDB" id="A0A518HIK3"/>
<dbReference type="SFLD" id="SFLDS00057">
    <property type="entry name" value="Glutaminase/Asparaginase"/>
    <property type="match status" value="1"/>
</dbReference>
<dbReference type="SMART" id="SM00870">
    <property type="entry name" value="Asparaginase"/>
    <property type="match status" value="1"/>
</dbReference>
<name>A0A518HIK3_9BACT</name>
<dbReference type="PANTHER" id="PTHR11707:SF28">
    <property type="entry name" value="60 KDA LYSOPHOSPHOLIPASE"/>
    <property type="match status" value="1"/>
</dbReference>
<dbReference type="EMBL" id="CP037423">
    <property type="protein sequence ID" value="QDV40677.1"/>
    <property type="molecule type" value="Genomic_DNA"/>
</dbReference>
<evidence type="ECO:0000256" key="1">
    <source>
        <dbReference type="ARBA" id="ARBA00010518"/>
    </source>
</evidence>
<evidence type="ECO:0000313" key="9">
    <source>
        <dbReference type="Proteomes" id="UP000319004"/>
    </source>
</evidence>
<accession>A0A518HIK3</accession>
<dbReference type="PANTHER" id="PTHR11707">
    <property type="entry name" value="L-ASPARAGINASE"/>
    <property type="match status" value="1"/>
</dbReference>
<dbReference type="CDD" id="cd08963">
    <property type="entry name" value="L-asparaginase_I"/>
    <property type="match status" value="1"/>
</dbReference>
<feature type="active site" description="O-isoaspartyl threonine intermediate" evidence="2">
    <location>
        <position position="15"/>
    </location>
</feature>
<dbReference type="PROSITE" id="PS51732">
    <property type="entry name" value="ASN_GLN_ASE_3"/>
    <property type="match status" value="1"/>
</dbReference>
<dbReference type="RefSeq" id="WP_197455718.1">
    <property type="nucleotide sequence ID" value="NZ_CP037423.1"/>
</dbReference>
<feature type="active site" evidence="4">
    <location>
        <position position="15"/>
    </location>
</feature>
<dbReference type="Gene3D" id="3.40.50.1170">
    <property type="entry name" value="L-asparaginase, N-terminal domain"/>
    <property type="match status" value="1"/>
</dbReference>
<keyword evidence="9" id="KW-1185">Reference proteome</keyword>
<keyword evidence="8" id="KW-0378">Hydrolase</keyword>
<dbReference type="SUPFAM" id="SSF53774">
    <property type="entry name" value="Glutaminase/Asparaginase"/>
    <property type="match status" value="1"/>
</dbReference>
<feature type="binding site" evidence="3">
    <location>
        <position position="62"/>
    </location>
    <ligand>
        <name>substrate</name>
    </ligand>
</feature>
<dbReference type="InterPro" id="IPR027473">
    <property type="entry name" value="L-asparaginase_C"/>
</dbReference>
<dbReference type="PIRSF" id="PIRSF500176">
    <property type="entry name" value="L_ASNase"/>
    <property type="match status" value="1"/>
</dbReference>
<evidence type="ECO:0000256" key="5">
    <source>
        <dbReference type="PROSITE-ProRule" id="PRU10100"/>
    </source>
</evidence>
<proteinExistence type="inferred from homology"/>
<organism evidence="8 9">
    <name type="scientific">Stieleria neptunia</name>
    <dbReference type="NCBI Taxonomy" id="2527979"/>
    <lineage>
        <taxon>Bacteria</taxon>
        <taxon>Pseudomonadati</taxon>
        <taxon>Planctomycetota</taxon>
        <taxon>Planctomycetia</taxon>
        <taxon>Pirellulales</taxon>
        <taxon>Pirellulaceae</taxon>
        <taxon>Stieleria</taxon>
    </lineage>
</organism>
<evidence type="ECO:0000256" key="3">
    <source>
        <dbReference type="PIRSR" id="PIRSR001220-2"/>
    </source>
</evidence>
<dbReference type="PIRSF" id="PIRSF001220">
    <property type="entry name" value="L-ASNase_gatD"/>
    <property type="match status" value="1"/>
</dbReference>
<dbReference type="Pfam" id="PF17763">
    <property type="entry name" value="Asparaginase_C"/>
    <property type="match status" value="1"/>
</dbReference>
<dbReference type="InterPro" id="IPR036152">
    <property type="entry name" value="Asp/glu_Ase-like_sf"/>
</dbReference>
<dbReference type="GO" id="GO:0004067">
    <property type="term" value="F:asparaginase activity"/>
    <property type="evidence" value="ECO:0007669"/>
    <property type="project" value="UniProtKB-UniRule"/>
</dbReference>
<sequence length="356" mass="39794">MSTKKRICLLYTGGTIGMVQHLQDDGSIELRPPENIGDFERNIPELKDLCTAEFVPILNLDSTNMVPEDWTTIATSVYERMDQFDGFVVIHGTDTMHFSASAVSLALGPNLNKPVVFTGAQTDMSVLHGDARINLIRAVRIALEPIAEVVICFANHVFRGCRTQKRDEKRFDAFESPAFYPVADITEEILIHPVTSRPKENIQAIDFMPEFSANILQVSLTPGLKPEPLYPLLESRSYDGFILLSYGAGNVPNREDKPEYSFEGFIKKATKHNIPVVIASQFPANSTMHTKYEPGRKAIQAGAIPTGNMTNACATVKFNWVLTQVRSLIAKGVEREERLIELVNYRMGKPHVHEMD</sequence>
<evidence type="ECO:0000256" key="2">
    <source>
        <dbReference type="PIRSR" id="PIRSR001220-1"/>
    </source>
</evidence>
<dbReference type="PROSITE" id="PS00917">
    <property type="entry name" value="ASN_GLN_ASE_2"/>
    <property type="match status" value="1"/>
</dbReference>
<dbReference type="GO" id="GO:0006520">
    <property type="term" value="P:amino acid metabolic process"/>
    <property type="evidence" value="ECO:0007669"/>
    <property type="project" value="InterPro"/>
</dbReference>
<dbReference type="PRINTS" id="PR00139">
    <property type="entry name" value="ASNGLNASE"/>
</dbReference>
<protein>
    <submittedName>
        <fullName evidence="8">L-asparaginase 1</fullName>
        <ecNumber evidence="8">3.5.1.1</ecNumber>
    </submittedName>
</protein>
<dbReference type="InterPro" id="IPR040919">
    <property type="entry name" value="Asparaginase_C"/>
</dbReference>
<dbReference type="InterPro" id="IPR041725">
    <property type="entry name" value="L-asparaginase_I"/>
</dbReference>
<gene>
    <name evidence="8" type="primary">ansA_2</name>
    <name evidence="8" type="ORF">Enr13x_05110</name>
</gene>
<feature type="domain" description="L-asparaginase N-terminal" evidence="6">
    <location>
        <begin position="6"/>
        <end position="189"/>
    </location>
</feature>
<dbReference type="Proteomes" id="UP000319004">
    <property type="component" value="Chromosome"/>
</dbReference>
<dbReference type="PROSITE" id="PS00144">
    <property type="entry name" value="ASN_GLN_ASE_1"/>
    <property type="match status" value="1"/>
</dbReference>
<dbReference type="InterPro" id="IPR027474">
    <property type="entry name" value="L-asparaginase_N"/>
</dbReference>
<evidence type="ECO:0000256" key="4">
    <source>
        <dbReference type="PROSITE-ProRule" id="PRU10099"/>
    </source>
</evidence>
<feature type="domain" description="Asparaginase/glutaminase C-terminal" evidence="7">
    <location>
        <begin position="218"/>
        <end position="325"/>
    </location>
</feature>
<comment type="similarity">
    <text evidence="1">Belongs to the asparaginase 1 family.</text>
</comment>
<reference evidence="8 9" key="1">
    <citation type="submission" date="2019-03" db="EMBL/GenBank/DDBJ databases">
        <title>Deep-cultivation of Planctomycetes and their phenomic and genomic characterization uncovers novel biology.</title>
        <authorList>
            <person name="Wiegand S."/>
            <person name="Jogler M."/>
            <person name="Boedeker C."/>
            <person name="Pinto D."/>
            <person name="Vollmers J."/>
            <person name="Rivas-Marin E."/>
            <person name="Kohn T."/>
            <person name="Peeters S.H."/>
            <person name="Heuer A."/>
            <person name="Rast P."/>
            <person name="Oberbeckmann S."/>
            <person name="Bunk B."/>
            <person name="Jeske O."/>
            <person name="Meyerdierks A."/>
            <person name="Storesund J.E."/>
            <person name="Kallscheuer N."/>
            <person name="Luecker S."/>
            <person name="Lage O.M."/>
            <person name="Pohl T."/>
            <person name="Merkel B.J."/>
            <person name="Hornburger P."/>
            <person name="Mueller R.-W."/>
            <person name="Bruemmer F."/>
            <person name="Labrenz M."/>
            <person name="Spormann A.M."/>
            <person name="Op den Camp H."/>
            <person name="Overmann J."/>
            <person name="Amann R."/>
            <person name="Jetten M.S.M."/>
            <person name="Mascher T."/>
            <person name="Medema M.H."/>
            <person name="Devos D.P."/>
            <person name="Kaster A.-K."/>
            <person name="Ovreas L."/>
            <person name="Rohde M."/>
            <person name="Galperin M.Y."/>
            <person name="Jogler C."/>
        </authorList>
    </citation>
    <scope>NUCLEOTIDE SEQUENCE [LARGE SCALE GENOMIC DNA]</scope>
    <source>
        <strain evidence="8 9">Enr13</strain>
    </source>
</reference>
<evidence type="ECO:0000259" key="6">
    <source>
        <dbReference type="Pfam" id="PF00710"/>
    </source>
</evidence>
<evidence type="ECO:0000259" key="7">
    <source>
        <dbReference type="Pfam" id="PF17763"/>
    </source>
</evidence>
<feature type="active site" evidence="5">
    <location>
        <position position="93"/>
    </location>
</feature>